<evidence type="ECO:0000313" key="2">
    <source>
        <dbReference type="Proteomes" id="UP000477488"/>
    </source>
</evidence>
<organism evidence="1 2">
    <name type="scientific">Desulfovibrio porci</name>
    <dbReference type="NCBI Taxonomy" id="2605782"/>
    <lineage>
        <taxon>Bacteria</taxon>
        <taxon>Pseudomonadati</taxon>
        <taxon>Thermodesulfobacteriota</taxon>
        <taxon>Desulfovibrionia</taxon>
        <taxon>Desulfovibrionales</taxon>
        <taxon>Desulfovibrionaceae</taxon>
        <taxon>Desulfovibrio</taxon>
    </lineage>
</organism>
<dbReference type="EMBL" id="VUMH01000011">
    <property type="protein sequence ID" value="MSS28512.1"/>
    <property type="molecule type" value="Genomic_DNA"/>
</dbReference>
<gene>
    <name evidence="1" type="ORF">FYJ44_10820</name>
</gene>
<protein>
    <submittedName>
        <fullName evidence="1">Uncharacterized protein</fullName>
    </submittedName>
</protein>
<accession>A0A6L5XMX8</accession>
<reference evidence="1 2" key="1">
    <citation type="submission" date="2019-09" db="EMBL/GenBank/DDBJ databases">
        <title>In-depth cultivation of the pig gut microbiome towards novel bacterial diversity and tailored functional studies.</title>
        <authorList>
            <person name="Wylensek D."/>
            <person name="Hitch T.C.A."/>
            <person name="Clavel T."/>
        </authorList>
    </citation>
    <scope>NUCLEOTIDE SEQUENCE [LARGE SCALE GENOMIC DNA]</scope>
    <source>
        <strain evidence="1 2">PG-178-WT-4</strain>
    </source>
</reference>
<name>A0A6L5XMX8_9BACT</name>
<sequence>MPREDASNFSFADPLFVVIIRQNQPCRRRKILVFSILPTPAIRLRFAPAEKRWLCPFLSVSRAVESINKIF</sequence>
<dbReference type="Proteomes" id="UP000477488">
    <property type="component" value="Unassembled WGS sequence"/>
</dbReference>
<keyword evidence="2" id="KW-1185">Reference proteome</keyword>
<proteinExistence type="predicted"/>
<evidence type="ECO:0000313" key="1">
    <source>
        <dbReference type="EMBL" id="MSS28512.1"/>
    </source>
</evidence>
<dbReference type="AlphaFoldDB" id="A0A6L5XMX8"/>
<comment type="caution">
    <text evidence="1">The sequence shown here is derived from an EMBL/GenBank/DDBJ whole genome shotgun (WGS) entry which is preliminary data.</text>
</comment>